<dbReference type="InterPro" id="IPR058647">
    <property type="entry name" value="BSH_CzcB-like"/>
</dbReference>
<dbReference type="GO" id="GO:0015562">
    <property type="term" value="F:efflux transmembrane transporter activity"/>
    <property type="evidence" value="ECO:0007669"/>
    <property type="project" value="TreeGrafter"/>
</dbReference>
<dbReference type="PANTHER" id="PTHR30469">
    <property type="entry name" value="MULTIDRUG RESISTANCE PROTEIN MDTA"/>
    <property type="match status" value="1"/>
</dbReference>
<dbReference type="Gene3D" id="2.40.50.100">
    <property type="match status" value="1"/>
</dbReference>
<comment type="caution">
    <text evidence="4">The sequence shown here is derived from an EMBL/GenBank/DDBJ whole genome shotgun (WGS) entry which is preliminary data.</text>
</comment>
<dbReference type="OrthoDB" id="2549748at2"/>
<evidence type="ECO:0000313" key="5">
    <source>
        <dbReference type="Proteomes" id="UP000267017"/>
    </source>
</evidence>
<dbReference type="NCBIfam" id="TIGR01730">
    <property type="entry name" value="RND_mfp"/>
    <property type="match status" value="1"/>
</dbReference>
<evidence type="ECO:0000256" key="2">
    <source>
        <dbReference type="SAM" id="Coils"/>
    </source>
</evidence>
<dbReference type="InterPro" id="IPR006143">
    <property type="entry name" value="RND_pump_MFP"/>
</dbReference>
<dbReference type="Pfam" id="PF25973">
    <property type="entry name" value="BSH_CzcB"/>
    <property type="match status" value="1"/>
</dbReference>
<evidence type="ECO:0000256" key="1">
    <source>
        <dbReference type="ARBA" id="ARBA00009477"/>
    </source>
</evidence>
<proteinExistence type="inferred from homology"/>
<gene>
    <name evidence="4" type="ORF">EHV15_26205</name>
</gene>
<dbReference type="GO" id="GO:1990281">
    <property type="term" value="C:efflux pump complex"/>
    <property type="evidence" value="ECO:0007669"/>
    <property type="project" value="TreeGrafter"/>
</dbReference>
<dbReference type="Gene3D" id="2.40.420.20">
    <property type="match status" value="1"/>
</dbReference>
<accession>A0A3P3U708</accession>
<evidence type="ECO:0000259" key="3">
    <source>
        <dbReference type="Pfam" id="PF25973"/>
    </source>
</evidence>
<feature type="domain" description="CzcB-like barrel-sandwich hybrid" evidence="3">
    <location>
        <begin position="80"/>
        <end position="206"/>
    </location>
</feature>
<comment type="similarity">
    <text evidence="1">Belongs to the membrane fusion protein (MFP) (TC 8.A.1) family.</text>
</comment>
<dbReference type="AlphaFoldDB" id="A0A3P3U708"/>
<keyword evidence="5" id="KW-1185">Reference proteome</keyword>
<name>A0A3P3U708_9BACL</name>
<evidence type="ECO:0000313" key="4">
    <source>
        <dbReference type="EMBL" id="RRJ66020.1"/>
    </source>
</evidence>
<feature type="coiled-coil region" evidence="2">
    <location>
        <begin position="99"/>
        <end position="169"/>
    </location>
</feature>
<dbReference type="SUPFAM" id="SSF111369">
    <property type="entry name" value="HlyD-like secretion proteins"/>
    <property type="match status" value="1"/>
</dbReference>
<organism evidence="4 5">
    <name type="scientific">Paenibacillus oralis</name>
    <dbReference type="NCBI Taxonomy" id="2490856"/>
    <lineage>
        <taxon>Bacteria</taxon>
        <taxon>Bacillati</taxon>
        <taxon>Bacillota</taxon>
        <taxon>Bacilli</taxon>
        <taxon>Bacillales</taxon>
        <taxon>Paenibacillaceae</taxon>
        <taxon>Paenibacillus</taxon>
    </lineage>
</organism>
<protein>
    <submittedName>
        <fullName evidence="4">Efflux RND transporter periplasmic adaptor subunit</fullName>
    </submittedName>
</protein>
<dbReference type="RefSeq" id="WP_128633817.1">
    <property type="nucleotide sequence ID" value="NZ_RRCN01000001.1"/>
</dbReference>
<reference evidence="4 5" key="1">
    <citation type="submission" date="2018-11" db="EMBL/GenBank/DDBJ databases">
        <title>Genome sequencing of Paenibacillus sp. KCOM 3021 (= ChDC PVNT-B20).</title>
        <authorList>
            <person name="Kook J.-K."/>
            <person name="Park S.-N."/>
            <person name="Lim Y.K."/>
        </authorList>
    </citation>
    <scope>NUCLEOTIDE SEQUENCE [LARGE SCALE GENOMIC DNA]</scope>
    <source>
        <strain evidence="4 5">KCOM 3021</strain>
    </source>
</reference>
<dbReference type="EMBL" id="RRCN01000001">
    <property type="protein sequence ID" value="RRJ66020.1"/>
    <property type="molecule type" value="Genomic_DNA"/>
</dbReference>
<keyword evidence="2" id="KW-0175">Coiled coil</keyword>
<sequence length="377" mass="41641">MEGVEHSQMNRKKKVRWAAALFFGLLLLVTFFSNTIQQITLPKVKTDTPSFQALTFTIEGEGTLLHRNVVPVYDPSGWNVKQIEVEVGDPVAKGQVLVKLDASAARNALLDEKNRLKQQQLRLEQMQENYKLTIQTGDESTLCNARIDMENLKLDIEIQERKIRTMEEKNDSQASLVSPVDGVVTEVKATLGTASNPGQPAVQIADLSQGLMWELTVDAELASHLEIGEEVPLYVNGNTGQTVQATLDKIEDAGERNAEAGGSAANDPVSGKKLTFTVNQTDLKGGERVGIKWEKKSGRAELTIPKDVVHTDNQGKYLYVVDEKKGPLGNQFTIQKRYVTLGETDASKQVVLNGLIGEERIVMESSEPLNEGDQVRW</sequence>
<dbReference type="Proteomes" id="UP000267017">
    <property type="component" value="Unassembled WGS sequence"/>
</dbReference>